<comment type="caution">
    <text evidence="1">The sequence shown here is derived from an EMBL/GenBank/DDBJ whole genome shotgun (WGS) entry which is preliminary data.</text>
</comment>
<dbReference type="Proteomes" id="UP000666562">
    <property type="component" value="Unassembled WGS sequence"/>
</dbReference>
<sequence length="166" mass="19268">MESFDDFMKNKNHSLPEKEDLNVEVVLEAMRRCTLSEKHLEKTNLSKTEIEVSRNNLLSFQKILEIEISDWALDESFFIYNDEDDAICRLFLFSRGLTKNIFIIGASRPLIKFVNRDIDTDLFFEISNLLLDTLVNTISKMEVKPSFLSRIGGRIKRAVSRTIESV</sequence>
<dbReference type="RefSeq" id="WP_209044438.1">
    <property type="nucleotide sequence ID" value="NZ_JAAORC010000002.1"/>
</dbReference>
<organism evidence="1 2">
    <name type="scientific">Prochlorococcus marinus str. XMU1401</name>
    <dbReference type="NCBI Taxonomy" id="2052594"/>
    <lineage>
        <taxon>Bacteria</taxon>
        <taxon>Bacillati</taxon>
        <taxon>Cyanobacteriota</taxon>
        <taxon>Cyanophyceae</taxon>
        <taxon>Synechococcales</taxon>
        <taxon>Prochlorococcaceae</taxon>
        <taxon>Prochlorococcus</taxon>
    </lineage>
</organism>
<accession>A0A8I1X5I8</accession>
<evidence type="ECO:0000313" key="2">
    <source>
        <dbReference type="Proteomes" id="UP000666562"/>
    </source>
</evidence>
<protein>
    <submittedName>
        <fullName evidence="1">Uncharacterized protein</fullName>
    </submittedName>
</protein>
<evidence type="ECO:0000313" key="1">
    <source>
        <dbReference type="EMBL" id="MBO8223107.1"/>
    </source>
</evidence>
<dbReference type="EMBL" id="JAAORC010000002">
    <property type="protein sequence ID" value="MBO8223107.1"/>
    <property type="molecule type" value="Genomic_DNA"/>
</dbReference>
<proteinExistence type="predicted"/>
<gene>
    <name evidence="1" type="ORF">HA142_06230</name>
</gene>
<reference evidence="1" key="1">
    <citation type="submission" date="2020-03" db="EMBL/GenBank/DDBJ databases">
        <title>Genome differentiation and subclade ecological adaptation of Prochlorococcus HLII clade in the global ocean.</title>
        <authorList>
            <person name="Yan W."/>
            <person name="Fen X."/>
            <person name="Zhang W."/>
        </authorList>
    </citation>
    <scope>NUCLEOTIDE SEQUENCE</scope>
    <source>
        <strain evidence="1">XMU1401</strain>
    </source>
</reference>
<dbReference type="AlphaFoldDB" id="A0A8I1X5I8"/>
<name>A0A8I1X5I8_PROMR</name>